<sequence length="162" mass="18857">MVSLHFIPFIFALTFILFLSIITANQNDQNETSTPLKKQGLKHHKPHYINRPPHRLRYHYKSDSNHFENSKHPINHDHPEHFNNLEYPQDTKQPEHSKDLDYAKNHKDLRYSTTNKKPIIHKRNKDSSPGTTKNQNGNADTSDQADTDTTKNQNGNADTDKH</sequence>
<organism evidence="1 2">
    <name type="scientific">Dentiscutata heterogama</name>
    <dbReference type="NCBI Taxonomy" id="1316150"/>
    <lineage>
        <taxon>Eukaryota</taxon>
        <taxon>Fungi</taxon>
        <taxon>Fungi incertae sedis</taxon>
        <taxon>Mucoromycota</taxon>
        <taxon>Glomeromycotina</taxon>
        <taxon>Glomeromycetes</taxon>
        <taxon>Diversisporales</taxon>
        <taxon>Gigasporaceae</taxon>
        <taxon>Dentiscutata</taxon>
    </lineage>
</organism>
<accession>A0ACA9KPF9</accession>
<proteinExistence type="predicted"/>
<reference evidence="1" key="1">
    <citation type="submission" date="2021-06" db="EMBL/GenBank/DDBJ databases">
        <authorList>
            <person name="Kallberg Y."/>
            <person name="Tangrot J."/>
            <person name="Rosling A."/>
        </authorList>
    </citation>
    <scope>NUCLEOTIDE SEQUENCE</scope>
    <source>
        <strain evidence="1">IL203A</strain>
    </source>
</reference>
<gene>
    <name evidence="1" type="ORF">DHETER_LOCUS2326</name>
</gene>
<evidence type="ECO:0000313" key="1">
    <source>
        <dbReference type="EMBL" id="CAG8485626.1"/>
    </source>
</evidence>
<name>A0ACA9KPF9_9GLOM</name>
<protein>
    <submittedName>
        <fullName evidence="1">14288_t:CDS:1</fullName>
    </submittedName>
</protein>
<dbReference type="Proteomes" id="UP000789702">
    <property type="component" value="Unassembled WGS sequence"/>
</dbReference>
<evidence type="ECO:0000313" key="2">
    <source>
        <dbReference type="Proteomes" id="UP000789702"/>
    </source>
</evidence>
<comment type="caution">
    <text evidence="1">The sequence shown here is derived from an EMBL/GenBank/DDBJ whole genome shotgun (WGS) entry which is preliminary data.</text>
</comment>
<keyword evidence="2" id="KW-1185">Reference proteome</keyword>
<dbReference type="EMBL" id="CAJVPU010001659">
    <property type="protein sequence ID" value="CAG8485626.1"/>
    <property type="molecule type" value="Genomic_DNA"/>
</dbReference>